<keyword evidence="3" id="KW-1185">Reference proteome</keyword>
<feature type="signal peptide" evidence="1">
    <location>
        <begin position="1"/>
        <end position="28"/>
    </location>
</feature>
<organism evidence="2 3">
    <name type="scientific">Chitinophaga pinensis</name>
    <dbReference type="NCBI Taxonomy" id="79329"/>
    <lineage>
        <taxon>Bacteria</taxon>
        <taxon>Pseudomonadati</taxon>
        <taxon>Bacteroidota</taxon>
        <taxon>Chitinophagia</taxon>
        <taxon>Chitinophagales</taxon>
        <taxon>Chitinophagaceae</taxon>
        <taxon>Chitinophaga</taxon>
    </lineage>
</organism>
<name>A0A5C6LQT3_9BACT</name>
<dbReference type="InterPro" id="IPR053169">
    <property type="entry name" value="MUG_Protein"/>
</dbReference>
<reference evidence="2 3" key="1">
    <citation type="submission" date="2019-08" db="EMBL/GenBank/DDBJ databases">
        <title>Whole genome sequencing of chitin degrading bacteria Chitinophaga pinensis YS16.</title>
        <authorList>
            <person name="Singh R.P."/>
            <person name="Manchanda G."/>
            <person name="Maurya I.K."/>
            <person name="Joshi N.K."/>
            <person name="Srivastava A.K."/>
        </authorList>
    </citation>
    <scope>NUCLEOTIDE SEQUENCE [LARGE SCALE GENOMIC DNA]</scope>
    <source>
        <strain evidence="2 3">YS-16</strain>
    </source>
</reference>
<dbReference type="PANTHER" id="PTHR47791:SF3">
    <property type="entry name" value="MEIOTICALLY UP-REGULATED GENE 191 PROTEIN"/>
    <property type="match status" value="1"/>
</dbReference>
<dbReference type="GO" id="GO:0005975">
    <property type="term" value="P:carbohydrate metabolic process"/>
    <property type="evidence" value="ECO:0007669"/>
    <property type="project" value="InterPro"/>
</dbReference>
<gene>
    <name evidence="2" type="ORF">FEF09_16310</name>
</gene>
<protein>
    <submittedName>
        <fullName evidence="2">Alpha-1,6-mannanase</fullName>
    </submittedName>
</protein>
<dbReference type="EMBL" id="VOHS01000015">
    <property type="protein sequence ID" value="TWV99552.1"/>
    <property type="molecule type" value="Genomic_DNA"/>
</dbReference>
<dbReference type="SUPFAM" id="SSF48208">
    <property type="entry name" value="Six-hairpin glycosidases"/>
    <property type="match status" value="1"/>
</dbReference>
<comment type="caution">
    <text evidence="2">The sequence shown here is derived from an EMBL/GenBank/DDBJ whole genome shotgun (WGS) entry which is preliminary data.</text>
</comment>
<accession>A0A5C6LQT3</accession>
<evidence type="ECO:0000313" key="2">
    <source>
        <dbReference type="EMBL" id="TWV99552.1"/>
    </source>
</evidence>
<proteinExistence type="predicted"/>
<dbReference type="Proteomes" id="UP000318815">
    <property type="component" value="Unassembled WGS sequence"/>
</dbReference>
<sequence length="380" mass="43413">MLTYTTIMKRLTCLLTAAVLLASISCSKSNPRGPVNEEPPVLPPVSFTSKDATAAFNTFNQYFYSTTDKLYYSNTEKKDIGAIWTQAVYWDLIMDTYKRTGDAAHRKLIDDLYQGGYNRYDKYNWSNKVVWFIYDDMMWWIISLARAHQITGNQEYLNRSIEGFRYVYQESYDKENGGMWWDFKHTGKNSCINFPTVIAAMTLYNITKEAAYLDKAKDLYSWSLANLTDSTTGRAADNNIRGNKGWSDYTYNQGTFIGAAVMLYKATGQQSYLDNAKKGADYTQQKMSDADGILPAEGDWNEQGVLKAILAHYLLTLVKDANQPQYLPWIRKNINMAWGNRDAARGIMHRNYKKPCPTGIVQSYEASSAVEFMQVCPPEK</sequence>
<dbReference type="OrthoDB" id="6387072at2"/>
<dbReference type="PANTHER" id="PTHR47791">
    <property type="entry name" value="MEIOTICALLY UP-REGULATED GENE 191 PROTEIN"/>
    <property type="match status" value="1"/>
</dbReference>
<dbReference type="Gene3D" id="1.50.10.20">
    <property type="match status" value="1"/>
</dbReference>
<evidence type="ECO:0000313" key="3">
    <source>
        <dbReference type="Proteomes" id="UP000318815"/>
    </source>
</evidence>
<dbReference type="AlphaFoldDB" id="A0A5C6LQT3"/>
<dbReference type="InterPro" id="IPR008928">
    <property type="entry name" value="6-hairpin_glycosidase_sf"/>
</dbReference>
<dbReference type="Pfam" id="PF03663">
    <property type="entry name" value="Glyco_hydro_76"/>
    <property type="match status" value="1"/>
</dbReference>
<dbReference type="PIRSF" id="PIRSF021505">
    <property type="entry name" value="O_gly_hdrol"/>
    <property type="match status" value="1"/>
</dbReference>
<dbReference type="InterPro" id="IPR005198">
    <property type="entry name" value="Glyco_hydro_76"/>
</dbReference>
<dbReference type="InterPro" id="IPR014512">
    <property type="entry name" value="O_gly_hydro"/>
</dbReference>
<keyword evidence="1" id="KW-0732">Signal</keyword>
<evidence type="ECO:0000256" key="1">
    <source>
        <dbReference type="SAM" id="SignalP"/>
    </source>
</evidence>
<feature type="chain" id="PRO_5022838939" evidence="1">
    <location>
        <begin position="29"/>
        <end position="380"/>
    </location>
</feature>